<dbReference type="PATRIC" id="fig|217031.6.peg.1640"/>
<dbReference type="InterPro" id="IPR050900">
    <property type="entry name" value="Transposase_IS3/IS150/IS904"/>
</dbReference>
<dbReference type="GO" id="GO:0015074">
    <property type="term" value="P:DNA integration"/>
    <property type="evidence" value="ECO:0007669"/>
    <property type="project" value="InterPro"/>
</dbReference>
<evidence type="ECO:0000256" key="1">
    <source>
        <dbReference type="ARBA" id="ARBA00002286"/>
    </source>
</evidence>
<evidence type="ECO:0000313" key="5">
    <source>
        <dbReference type="EMBL" id="OAK72479.1"/>
    </source>
</evidence>
<dbReference type="EMBL" id="LDJR01000016">
    <property type="protein sequence ID" value="OAK74893.1"/>
    <property type="molecule type" value="Genomic_DNA"/>
</dbReference>
<protein>
    <submittedName>
        <fullName evidence="6">Integrase</fullName>
    </submittedName>
</protein>
<comment type="function">
    <text evidence="1">Involved in the transposition of the insertion sequence.</text>
</comment>
<dbReference type="NCBIfam" id="NF033516">
    <property type="entry name" value="transpos_IS3"/>
    <property type="match status" value="1"/>
</dbReference>
<dbReference type="SUPFAM" id="SSF53098">
    <property type="entry name" value="Ribonuclease H-like"/>
    <property type="match status" value="1"/>
</dbReference>
<dbReference type="GO" id="GO:0003676">
    <property type="term" value="F:nucleic acid binding"/>
    <property type="evidence" value="ECO:0007669"/>
    <property type="project" value="InterPro"/>
</dbReference>
<dbReference type="EMBL" id="LDJR01000037">
    <property type="protein sequence ID" value="OAK72479.1"/>
    <property type="molecule type" value="Genomic_DNA"/>
</dbReference>
<gene>
    <name evidence="6" type="ORF">ABB05_03365</name>
    <name evidence="5" type="ORF">ABB05_07750</name>
    <name evidence="4" type="ORF">ABB05_08565</name>
    <name evidence="3" type="ORF">ABB05_16025</name>
</gene>
<dbReference type="Proteomes" id="UP000077881">
    <property type="component" value="Unassembled WGS sequence"/>
</dbReference>
<evidence type="ECO:0000313" key="3">
    <source>
        <dbReference type="EMBL" id="OAK68568.1"/>
    </source>
</evidence>
<comment type="caution">
    <text evidence="6">The sequence shown here is derived from an EMBL/GenBank/DDBJ whole genome shotgun (WGS) entry which is preliminary data.</text>
</comment>
<dbReference type="EMBL" id="LDJR01000056">
    <property type="protein sequence ID" value="OAK68568.1"/>
    <property type="molecule type" value="Genomic_DNA"/>
</dbReference>
<dbReference type="PANTHER" id="PTHR46889">
    <property type="entry name" value="TRANSPOSASE INSF FOR INSERTION SEQUENCE IS3B-RELATED"/>
    <property type="match status" value="1"/>
</dbReference>
<dbReference type="InterPro" id="IPR001584">
    <property type="entry name" value="Integrase_cat-core"/>
</dbReference>
<evidence type="ECO:0000313" key="4">
    <source>
        <dbReference type="EMBL" id="OAK72390.1"/>
    </source>
</evidence>
<feature type="domain" description="Integrase catalytic" evidence="2">
    <location>
        <begin position="103"/>
        <end position="268"/>
    </location>
</feature>
<dbReference type="Pfam" id="PF13333">
    <property type="entry name" value="rve_2"/>
    <property type="match status" value="1"/>
</dbReference>
<sequence>MCETLDMPKSTYYQSLHKTESNRDRERREFTEKIIQIHEDSKKRYGAPKIHEILVKQGHKISINRVQRLMKKAGIQSIIVKKFRSTPSKEKVEERENILKRDFTTTAINQKWVGDITYIHTLRDGWCYLASVLDLHSRKVIGYSFGRSMTTELVEKALENAYVTQKPNDGVIFHSDLGSQYTSDAFAEKIQDYKMTHSFSHKGSPYDNACIESFHAILKKEEVNHVQYLDFNAARVELFKYIEGWYNRKRIHGSINYLTPQEMEDLALHQAA</sequence>
<dbReference type="STRING" id="217031.ABB05_03365"/>
<evidence type="ECO:0000313" key="7">
    <source>
        <dbReference type="Proteomes" id="UP000077881"/>
    </source>
</evidence>
<dbReference type="PANTHER" id="PTHR46889:SF7">
    <property type="entry name" value="TRANSPOSASE FOR INSERTION SEQUENCE ELEMENT IS904"/>
    <property type="match status" value="1"/>
</dbReference>
<dbReference type="EMBL" id="LDJR01000038">
    <property type="protein sequence ID" value="OAK72390.1"/>
    <property type="molecule type" value="Genomic_DNA"/>
</dbReference>
<dbReference type="AlphaFoldDB" id="A0A178A4M7"/>
<name>A0A178A4M7_9BACI</name>
<dbReference type="Pfam" id="PF13276">
    <property type="entry name" value="HTH_21"/>
    <property type="match status" value="1"/>
</dbReference>
<dbReference type="PROSITE" id="PS50994">
    <property type="entry name" value="INTEGRASE"/>
    <property type="match status" value="1"/>
</dbReference>
<dbReference type="InterPro" id="IPR012337">
    <property type="entry name" value="RNaseH-like_sf"/>
</dbReference>
<dbReference type="InterPro" id="IPR036397">
    <property type="entry name" value="RNaseH_sf"/>
</dbReference>
<reference evidence="6 7" key="1">
    <citation type="submission" date="2015-05" db="EMBL/GenBank/DDBJ databases">
        <title>Comparison of genome.</title>
        <authorList>
            <person name="Zheng Z."/>
            <person name="Sun M."/>
        </authorList>
    </citation>
    <scope>NUCLEOTIDE SEQUENCE [LARGE SCALE GENOMIC DNA]</scope>
    <source>
        <strain evidence="6 7">G25-74</strain>
    </source>
</reference>
<organism evidence="6 7">
    <name type="scientific">Lederbergia galactosidilytica</name>
    <dbReference type="NCBI Taxonomy" id="217031"/>
    <lineage>
        <taxon>Bacteria</taxon>
        <taxon>Bacillati</taxon>
        <taxon>Bacillota</taxon>
        <taxon>Bacilli</taxon>
        <taxon>Bacillales</taxon>
        <taxon>Bacillaceae</taxon>
        <taxon>Lederbergia</taxon>
    </lineage>
</organism>
<dbReference type="InterPro" id="IPR048020">
    <property type="entry name" value="Transpos_IS3"/>
</dbReference>
<proteinExistence type="predicted"/>
<dbReference type="Pfam" id="PF00665">
    <property type="entry name" value="rve"/>
    <property type="match status" value="1"/>
</dbReference>
<dbReference type="InterPro" id="IPR025948">
    <property type="entry name" value="HTH-like_dom"/>
</dbReference>
<dbReference type="Gene3D" id="3.30.420.10">
    <property type="entry name" value="Ribonuclease H-like superfamily/Ribonuclease H"/>
    <property type="match status" value="1"/>
</dbReference>
<evidence type="ECO:0000313" key="6">
    <source>
        <dbReference type="EMBL" id="OAK74893.1"/>
    </source>
</evidence>
<evidence type="ECO:0000259" key="2">
    <source>
        <dbReference type="PROSITE" id="PS50994"/>
    </source>
</evidence>
<accession>A0A178A4M7</accession>
<keyword evidence="7" id="KW-1185">Reference proteome</keyword>